<reference evidence="1 2" key="1">
    <citation type="submission" date="2014-10" db="EMBL/GenBank/DDBJ databases">
        <title>Genome sequence of Micropolyspora internatus JCM3315.</title>
        <authorList>
            <person name="Shin S.-K."/>
            <person name="Yi H."/>
        </authorList>
    </citation>
    <scope>NUCLEOTIDE SEQUENCE [LARGE SCALE GENOMIC DNA]</scope>
    <source>
        <strain evidence="1 2">JCM 3315</strain>
    </source>
</reference>
<dbReference type="RefSeq" id="WP_037312041.1">
    <property type="nucleotide sequence ID" value="NZ_FOWS01000001.1"/>
</dbReference>
<proteinExistence type="predicted"/>
<evidence type="ECO:0000313" key="2">
    <source>
        <dbReference type="Proteomes" id="UP000030848"/>
    </source>
</evidence>
<accession>A0A837DB89</accession>
<organism evidence="1 2">
    <name type="scientific">Saccharomonospora viridis</name>
    <dbReference type="NCBI Taxonomy" id="1852"/>
    <lineage>
        <taxon>Bacteria</taxon>
        <taxon>Bacillati</taxon>
        <taxon>Actinomycetota</taxon>
        <taxon>Actinomycetes</taxon>
        <taxon>Pseudonocardiales</taxon>
        <taxon>Pseudonocardiaceae</taxon>
        <taxon>Saccharomonospora</taxon>
    </lineage>
</organism>
<sequence>MATVVLYTPENRGLDLARLNQTDYELIRSLHRRIKRGQRILLCQKASAKPEDREMLVKERNGRYRAAHFPGGGHDCSYVIARESDEHRRQKDYWARAAEYAGFEVTRELPTGRGTILDVAIHGLRDTGIELRHSAIATPAVKARTTRSFNAGWLSVWFLDSDRQPDWMHHVPAVRSNIGWEQLPPRRSATAIGLSRFLPAKYRPGAFDRCPEGRGRPCGEWHPQRQPWGGLTIDDVAAMVPARRIVPLYDLHGDVHLAAPEALDLFRELTDRPAEYRPDLRGKTRSATHRTRCRHPVHDNPPVAAYCTGCGQGIFHLAQLVRPDPNLCDGCRKKRRLPAPALRP</sequence>
<dbReference type="Proteomes" id="UP000030848">
    <property type="component" value="Unassembled WGS sequence"/>
</dbReference>
<protein>
    <submittedName>
        <fullName evidence="1">Uncharacterized protein</fullName>
    </submittedName>
</protein>
<dbReference type="EMBL" id="JRZE01000006">
    <property type="protein sequence ID" value="KHF43066.1"/>
    <property type="molecule type" value="Genomic_DNA"/>
</dbReference>
<name>A0A837DB89_9PSEU</name>
<dbReference type="AlphaFoldDB" id="A0A837DB89"/>
<gene>
    <name evidence="1" type="ORF">MINT15_32680</name>
</gene>
<evidence type="ECO:0000313" key="1">
    <source>
        <dbReference type="EMBL" id="KHF43066.1"/>
    </source>
</evidence>
<comment type="caution">
    <text evidence="1">The sequence shown here is derived from an EMBL/GenBank/DDBJ whole genome shotgun (WGS) entry which is preliminary data.</text>
</comment>
<dbReference type="OrthoDB" id="3673133at2"/>